<dbReference type="AlphaFoldDB" id="A0A1M6WXH9"/>
<keyword evidence="4 6" id="KW-0808">Transferase</keyword>
<dbReference type="Gene3D" id="3.40.640.10">
    <property type="entry name" value="Type I PLP-dependent aspartate aminotransferase-like (Major domain)"/>
    <property type="match status" value="1"/>
</dbReference>
<gene>
    <name evidence="8" type="ORF">SAMN05443637_115164</name>
</gene>
<proteinExistence type="inferred from homology"/>
<dbReference type="STRING" id="1848.SAMN05443637_115164"/>
<protein>
    <recommendedName>
        <fullName evidence="6">Aminotransferase</fullName>
        <ecNumber evidence="6">2.6.1.-</ecNumber>
    </recommendedName>
</protein>
<keyword evidence="9" id="KW-1185">Reference proteome</keyword>
<dbReference type="RefSeq" id="WP_073458615.1">
    <property type="nucleotide sequence ID" value="NZ_CALGVN010000033.1"/>
</dbReference>
<dbReference type="PROSITE" id="PS00105">
    <property type="entry name" value="AA_TRANSFER_CLASS_1"/>
    <property type="match status" value="1"/>
</dbReference>
<evidence type="ECO:0000313" key="9">
    <source>
        <dbReference type="Proteomes" id="UP000184363"/>
    </source>
</evidence>
<keyword evidence="5" id="KW-0663">Pyridoxal phosphate</keyword>
<dbReference type="EMBL" id="FRAP01000015">
    <property type="protein sequence ID" value="SHK98393.1"/>
    <property type="molecule type" value="Genomic_DNA"/>
</dbReference>
<dbReference type="GO" id="GO:0008483">
    <property type="term" value="F:transaminase activity"/>
    <property type="evidence" value="ECO:0007669"/>
    <property type="project" value="UniProtKB-KW"/>
</dbReference>
<evidence type="ECO:0000256" key="1">
    <source>
        <dbReference type="ARBA" id="ARBA00001933"/>
    </source>
</evidence>
<dbReference type="NCBIfam" id="NF005732">
    <property type="entry name" value="PRK07550.1"/>
    <property type="match status" value="1"/>
</dbReference>
<evidence type="ECO:0000256" key="4">
    <source>
        <dbReference type="ARBA" id="ARBA00022679"/>
    </source>
</evidence>
<organism evidence="8 9">
    <name type="scientific">Pseudonocardia thermophila</name>
    <dbReference type="NCBI Taxonomy" id="1848"/>
    <lineage>
        <taxon>Bacteria</taxon>
        <taxon>Bacillati</taxon>
        <taxon>Actinomycetota</taxon>
        <taxon>Actinomycetes</taxon>
        <taxon>Pseudonocardiales</taxon>
        <taxon>Pseudonocardiaceae</taxon>
        <taxon>Pseudonocardia</taxon>
    </lineage>
</organism>
<dbReference type="Proteomes" id="UP000184363">
    <property type="component" value="Unassembled WGS sequence"/>
</dbReference>
<dbReference type="SUPFAM" id="SSF53383">
    <property type="entry name" value="PLP-dependent transferases"/>
    <property type="match status" value="1"/>
</dbReference>
<keyword evidence="3 6" id="KW-0032">Aminotransferase</keyword>
<evidence type="ECO:0000259" key="7">
    <source>
        <dbReference type="Pfam" id="PF00155"/>
    </source>
</evidence>
<dbReference type="InterPro" id="IPR015421">
    <property type="entry name" value="PyrdxlP-dep_Trfase_major"/>
</dbReference>
<dbReference type="Pfam" id="PF00155">
    <property type="entry name" value="Aminotran_1_2"/>
    <property type="match status" value="1"/>
</dbReference>
<evidence type="ECO:0000256" key="5">
    <source>
        <dbReference type="ARBA" id="ARBA00022898"/>
    </source>
</evidence>
<evidence type="ECO:0000256" key="2">
    <source>
        <dbReference type="ARBA" id="ARBA00007441"/>
    </source>
</evidence>
<dbReference type="PANTHER" id="PTHR46383">
    <property type="entry name" value="ASPARTATE AMINOTRANSFERASE"/>
    <property type="match status" value="1"/>
</dbReference>
<evidence type="ECO:0000313" key="8">
    <source>
        <dbReference type="EMBL" id="SHK98393.1"/>
    </source>
</evidence>
<dbReference type="InterPro" id="IPR050596">
    <property type="entry name" value="AspAT/PAT-like"/>
</dbReference>
<dbReference type="GO" id="GO:0030170">
    <property type="term" value="F:pyridoxal phosphate binding"/>
    <property type="evidence" value="ECO:0007669"/>
    <property type="project" value="InterPro"/>
</dbReference>
<dbReference type="EC" id="2.6.1.-" evidence="6"/>
<dbReference type="OrthoDB" id="9763453at2"/>
<dbReference type="InterPro" id="IPR004839">
    <property type="entry name" value="Aminotransferase_I/II_large"/>
</dbReference>
<accession>A0A1M6WXH9</accession>
<dbReference type="GO" id="GO:0006520">
    <property type="term" value="P:amino acid metabolic process"/>
    <property type="evidence" value="ECO:0007669"/>
    <property type="project" value="InterPro"/>
</dbReference>
<feature type="domain" description="Aminotransferase class I/classII large" evidence="7">
    <location>
        <begin position="31"/>
        <end position="380"/>
    </location>
</feature>
<name>A0A1M6WXH9_PSETH</name>
<reference evidence="8 9" key="1">
    <citation type="submission" date="2016-11" db="EMBL/GenBank/DDBJ databases">
        <authorList>
            <person name="Jaros S."/>
            <person name="Januszkiewicz K."/>
            <person name="Wedrychowicz H."/>
        </authorList>
    </citation>
    <scope>NUCLEOTIDE SEQUENCE [LARGE SCALE GENOMIC DNA]</scope>
    <source>
        <strain evidence="8 9">DSM 43832</strain>
    </source>
</reference>
<sequence>MRIASRVRAEIDSPIGSSYALLAERAGRRPLLDLGQAAPPYPPAPSVVEHVREVARSPLGHAYVGGPGLEPLRAAFAADLTAAYRAPVDAADVVVTAGCNQAFCLVMGALTEPGDEVVTVLPAYFNHDMWLRMNGLRPVYLDPGPDLVPSPDAAAALLTPRTRAIVLVTPGNPTGVTIPPAVITGFAALARERGVALVLDETYRSFRGTTAPAHELFADPAWRDTVVSLHSFSKDLAIPGYRVGAVVASAELNREVLKLLDCVAIGSPRIGQEAAWAGLTTAQEWRAERAAEIAERRAGFAAAMADRPGGFEIAAIGGFFAWVRHPFPDRSTEQVVRELVTQQDLLVIPGTAFTPDDRRMLRVSIGNLDPQRVADVVERLTEAGEN</sequence>
<comment type="similarity">
    <text evidence="2 6">Belongs to the class-I pyridoxal-phosphate-dependent aminotransferase family.</text>
</comment>
<comment type="cofactor">
    <cofactor evidence="1 6">
        <name>pyridoxal 5'-phosphate</name>
        <dbReference type="ChEBI" id="CHEBI:597326"/>
    </cofactor>
</comment>
<dbReference type="PANTHER" id="PTHR46383:SF1">
    <property type="entry name" value="ASPARTATE AMINOTRANSFERASE"/>
    <property type="match status" value="1"/>
</dbReference>
<dbReference type="CDD" id="cd00609">
    <property type="entry name" value="AAT_like"/>
    <property type="match status" value="1"/>
</dbReference>
<dbReference type="InterPro" id="IPR004838">
    <property type="entry name" value="NHTrfase_class1_PyrdxlP-BS"/>
</dbReference>
<dbReference type="InterPro" id="IPR015424">
    <property type="entry name" value="PyrdxlP-dep_Trfase"/>
</dbReference>
<evidence type="ECO:0000256" key="3">
    <source>
        <dbReference type="ARBA" id="ARBA00022576"/>
    </source>
</evidence>
<evidence type="ECO:0000256" key="6">
    <source>
        <dbReference type="RuleBase" id="RU000481"/>
    </source>
</evidence>